<evidence type="ECO:0000256" key="8">
    <source>
        <dbReference type="ARBA" id="ARBA00029448"/>
    </source>
</evidence>
<feature type="domain" description="Homeobox" evidence="13">
    <location>
        <begin position="271"/>
        <end position="331"/>
    </location>
</feature>
<dbReference type="GO" id="GO:0000981">
    <property type="term" value="F:DNA-binding transcription factor activity, RNA polymerase II-specific"/>
    <property type="evidence" value="ECO:0007669"/>
    <property type="project" value="InterPro"/>
</dbReference>
<reference evidence="14" key="1">
    <citation type="submission" date="2025-08" db="UniProtKB">
        <authorList>
            <consortium name="Ensembl"/>
        </authorList>
    </citation>
    <scope>IDENTIFICATION</scope>
</reference>
<proteinExistence type="inferred from homology"/>
<feature type="region of interest" description="Disordered" evidence="12">
    <location>
        <begin position="218"/>
        <end position="237"/>
    </location>
</feature>
<feature type="region of interest" description="Disordered" evidence="12">
    <location>
        <begin position="328"/>
        <end position="372"/>
    </location>
</feature>
<dbReference type="PANTHER" id="PTHR45946">
    <property type="entry name" value="HOMEOBOX PROTEIN ROUGH-RELATED"/>
    <property type="match status" value="1"/>
</dbReference>
<keyword evidence="6" id="KW-0804">Transcription</keyword>
<dbReference type="AlphaFoldDB" id="A0A667GNW1"/>
<evidence type="ECO:0000313" key="15">
    <source>
        <dbReference type="Proteomes" id="UP000472241"/>
    </source>
</evidence>
<dbReference type="SUPFAM" id="SSF46689">
    <property type="entry name" value="Homeodomain-like"/>
    <property type="match status" value="1"/>
</dbReference>
<evidence type="ECO:0000256" key="4">
    <source>
        <dbReference type="ARBA" id="ARBA00023125"/>
    </source>
</evidence>
<dbReference type="Ensembl" id="ENSLCNT00005019000.1">
    <property type="protein sequence ID" value="ENSLCNP00005016931.1"/>
    <property type="gene ID" value="ENSLCNG00005011158.1"/>
</dbReference>
<evidence type="ECO:0000259" key="13">
    <source>
        <dbReference type="PROSITE" id="PS50071"/>
    </source>
</evidence>
<evidence type="ECO:0000313" key="14">
    <source>
        <dbReference type="Ensembl" id="ENSLCNP00005016931.1"/>
    </source>
</evidence>
<organism evidence="14 15">
    <name type="scientific">Lynx canadensis</name>
    <name type="common">Canada lynx</name>
    <name type="synonym">Felis canadensis</name>
    <dbReference type="NCBI Taxonomy" id="61383"/>
    <lineage>
        <taxon>Eukaryota</taxon>
        <taxon>Metazoa</taxon>
        <taxon>Chordata</taxon>
        <taxon>Craniata</taxon>
        <taxon>Vertebrata</taxon>
        <taxon>Euteleostomi</taxon>
        <taxon>Mammalia</taxon>
        <taxon>Eutheria</taxon>
        <taxon>Laurasiatheria</taxon>
        <taxon>Carnivora</taxon>
        <taxon>Feliformia</taxon>
        <taxon>Felidae</taxon>
        <taxon>Felinae</taxon>
        <taxon>Lynx</taxon>
    </lineage>
</organism>
<evidence type="ECO:0000256" key="6">
    <source>
        <dbReference type="ARBA" id="ARBA00023163"/>
    </source>
</evidence>
<keyword evidence="7 10" id="KW-0539">Nucleus</keyword>
<dbReference type="CDD" id="cd00086">
    <property type="entry name" value="homeodomain"/>
    <property type="match status" value="1"/>
</dbReference>
<comment type="similarity">
    <text evidence="8">Belongs to the Antp homeobox family. Labial subfamily.</text>
</comment>
<dbReference type="FunFam" id="1.10.10.60:FF:000113">
    <property type="entry name" value="homeobox protein Hox-B1"/>
    <property type="match status" value="1"/>
</dbReference>
<evidence type="ECO:0000256" key="7">
    <source>
        <dbReference type="ARBA" id="ARBA00023242"/>
    </source>
</evidence>
<protein>
    <recommendedName>
        <fullName evidence="9">Homeobox protein Hox-D1</fullName>
    </recommendedName>
</protein>
<evidence type="ECO:0000256" key="11">
    <source>
        <dbReference type="RuleBase" id="RU000682"/>
    </source>
</evidence>
<accession>A0A667GNW1</accession>
<evidence type="ECO:0000256" key="2">
    <source>
        <dbReference type="ARBA" id="ARBA00022473"/>
    </source>
</evidence>
<evidence type="ECO:0000256" key="5">
    <source>
        <dbReference type="ARBA" id="ARBA00023155"/>
    </source>
</evidence>
<feature type="compositionally biased region" description="Polar residues" evidence="12">
    <location>
        <begin position="342"/>
        <end position="372"/>
    </location>
</feature>
<evidence type="ECO:0000256" key="12">
    <source>
        <dbReference type="SAM" id="MobiDB-lite"/>
    </source>
</evidence>
<reference evidence="14" key="2">
    <citation type="submission" date="2025-09" db="UniProtKB">
        <authorList>
            <consortium name="Ensembl"/>
        </authorList>
    </citation>
    <scope>IDENTIFICATION</scope>
</reference>
<comment type="subcellular location">
    <subcellularLocation>
        <location evidence="1 10 11">Nucleus</location>
    </subcellularLocation>
</comment>
<dbReference type="InterPro" id="IPR001356">
    <property type="entry name" value="HD"/>
</dbReference>
<dbReference type="PROSITE" id="PS50071">
    <property type="entry name" value="HOMEOBOX_2"/>
    <property type="match status" value="1"/>
</dbReference>
<dbReference type="Pfam" id="PF00046">
    <property type="entry name" value="Homeodomain"/>
    <property type="match status" value="1"/>
</dbReference>
<dbReference type="SMART" id="SM00389">
    <property type="entry name" value="HOX"/>
    <property type="match status" value="1"/>
</dbReference>
<dbReference type="PRINTS" id="PR00024">
    <property type="entry name" value="HOMEOBOX"/>
</dbReference>
<keyword evidence="15" id="KW-1185">Reference proteome</keyword>
<dbReference type="GO" id="GO:0005634">
    <property type="term" value="C:nucleus"/>
    <property type="evidence" value="ECO:0007669"/>
    <property type="project" value="UniProtKB-SubCell"/>
</dbReference>
<feature type="DNA-binding region" description="Homeobox" evidence="10">
    <location>
        <begin position="273"/>
        <end position="332"/>
    </location>
</feature>
<evidence type="ECO:0000256" key="3">
    <source>
        <dbReference type="ARBA" id="ARBA00023015"/>
    </source>
</evidence>
<gene>
    <name evidence="14" type="primary">HOXD1</name>
</gene>
<keyword evidence="4 10" id="KW-0238">DNA-binding</keyword>
<dbReference type="Proteomes" id="UP000472241">
    <property type="component" value="Unplaced"/>
</dbReference>
<dbReference type="InterPro" id="IPR020479">
    <property type="entry name" value="HD_metazoa"/>
</dbReference>
<dbReference type="PROSITE" id="PS00027">
    <property type="entry name" value="HOMEOBOX_1"/>
    <property type="match status" value="1"/>
</dbReference>
<keyword evidence="2" id="KW-0217">Developmental protein</keyword>
<dbReference type="InterPro" id="IPR046327">
    <property type="entry name" value="HXA1/B1/D1"/>
</dbReference>
<name>A0A667GNW1_LYNCA</name>
<evidence type="ECO:0000256" key="10">
    <source>
        <dbReference type="PROSITE-ProRule" id="PRU00108"/>
    </source>
</evidence>
<keyword evidence="3" id="KW-0805">Transcription regulation</keyword>
<dbReference type="InterPro" id="IPR009057">
    <property type="entry name" value="Homeodomain-like_sf"/>
</dbReference>
<evidence type="ECO:0000256" key="9">
    <source>
        <dbReference type="ARBA" id="ARBA00040128"/>
    </source>
</evidence>
<dbReference type="InterPro" id="IPR017970">
    <property type="entry name" value="Homeobox_CS"/>
</dbReference>
<keyword evidence="5 10" id="KW-0371">Homeobox</keyword>
<dbReference type="PANTHER" id="PTHR45946:SF1">
    <property type="entry name" value="HOMEOBOX PROTEIN HOX-D1"/>
    <property type="match status" value="1"/>
</dbReference>
<sequence>ATIYLRPASHGSAKAVRVERKGGTAQPAAVLPGPALGPPLRRVGRNHELLPGVRVVRQRRGRRRRAQLRAQVLPRRRPARGPAARLPLGQRRRRLRQLPAPGRRPTCAFAPGHPRTTPRAALGRALLRAVHPGGRLRAGRRTCRGRGRGLRLPGAGAGVRLPVRARAAGRRRRGARPLRHLSRLLGQWLVLLSGQVDYAAFGEPGPLTACLKEPADGHPGTFQTASPAPGAYPKSASPASGLPAAFSTFEWMKVKRNAPKKSKLAEYGAASPSSAIRTNFSTKQLTELEKEFHFNKYLTRARRIEIANSLQLNDTQVKIWFQNRRMKQKKREREGLLPSATPVASLQLPLSGTSTTKSDKSPGSPSQAQEPS</sequence>
<dbReference type="GO" id="GO:0000978">
    <property type="term" value="F:RNA polymerase II cis-regulatory region sequence-specific DNA binding"/>
    <property type="evidence" value="ECO:0007669"/>
    <property type="project" value="TreeGrafter"/>
</dbReference>
<dbReference type="Gene3D" id="1.10.10.60">
    <property type="entry name" value="Homeodomain-like"/>
    <property type="match status" value="1"/>
</dbReference>
<evidence type="ECO:0000256" key="1">
    <source>
        <dbReference type="ARBA" id="ARBA00004123"/>
    </source>
</evidence>